<evidence type="ECO:0000256" key="3">
    <source>
        <dbReference type="PIRSR" id="PIRSR000390-1"/>
    </source>
</evidence>
<dbReference type="GO" id="GO:0008483">
    <property type="term" value="F:transaminase activity"/>
    <property type="evidence" value="ECO:0007669"/>
    <property type="project" value="TreeGrafter"/>
</dbReference>
<comment type="caution">
    <text evidence="6">The sequence shown here is derived from an EMBL/GenBank/DDBJ whole genome shotgun (WGS) entry which is preliminary data.</text>
</comment>
<dbReference type="InterPro" id="IPR015422">
    <property type="entry name" value="PyrdxlP-dep_Trfase_small"/>
</dbReference>
<dbReference type="PANTHER" id="PTHR30244:SF36">
    <property type="entry name" value="3-OXO-GLUCOSE-6-PHOSPHATE:GLUTAMATE AMINOTRANSFERASE"/>
    <property type="match status" value="1"/>
</dbReference>
<evidence type="ECO:0000256" key="2">
    <source>
        <dbReference type="ARBA" id="ARBA00037999"/>
    </source>
</evidence>
<dbReference type="EMBL" id="PVWO01000093">
    <property type="protein sequence ID" value="PSB57086.1"/>
    <property type="molecule type" value="Genomic_DNA"/>
</dbReference>
<sequence>MPLQSNCKFTVINVVSNIPPLDLKRQYQAIGADVSAAVLEVLASGAYIGGPMVQNFERQFASYIGTTECVGCNSGTDALYLALRAMNIGAGDEVITTPFTFIATAETISAVGAKPVFVDIDLATFNLDLDLLAAAITPRTKAIMPVHLFGNPVDMTKLMSIATQHNLIVIEDCAQATGAKWNGQAVGSIGHFGCFSFFPTKNLGACGDGGAVTINDPELAGDLRMFREHGSRQRYYHEAIGVNSRLDAIQAAILQIKLQHLDSWNQQRAAVAARYQDLLANIPGIITPQATPGGESAWNQYTIRVVAPVGIDPADYRDRVRASLLEAGVISMIYYPLPLHLQAVYQDLGYPAGSFPNTELVSHEVLSLPMFPEITFDEQQRVVYALKDAMEG</sequence>
<evidence type="ECO:0000313" key="6">
    <source>
        <dbReference type="EMBL" id="PSB57086.1"/>
    </source>
</evidence>
<reference evidence="6 7" key="1">
    <citation type="submission" date="2018-03" db="EMBL/GenBank/DDBJ databases">
        <title>The ancient ancestry and fast evolution of plastids.</title>
        <authorList>
            <person name="Moore K.R."/>
            <person name="Magnabosco C."/>
            <person name="Momper L."/>
            <person name="Gold D.A."/>
            <person name="Bosak T."/>
            <person name="Fournier G.P."/>
        </authorList>
    </citation>
    <scope>NUCLEOTIDE SEQUENCE [LARGE SCALE GENOMIC DNA]</scope>
    <source>
        <strain evidence="6 7">CCALA 037</strain>
    </source>
</reference>
<dbReference type="SUPFAM" id="SSF53383">
    <property type="entry name" value="PLP-dependent transferases"/>
    <property type="match status" value="1"/>
</dbReference>
<dbReference type="AlphaFoldDB" id="A0A2T1GHD5"/>
<dbReference type="Gene3D" id="3.40.640.10">
    <property type="entry name" value="Type I PLP-dependent aspartate aminotransferase-like (Major domain)"/>
    <property type="match status" value="1"/>
</dbReference>
<organism evidence="6 7">
    <name type="scientific">Chamaesiphon polymorphus CCALA 037</name>
    <dbReference type="NCBI Taxonomy" id="2107692"/>
    <lineage>
        <taxon>Bacteria</taxon>
        <taxon>Bacillati</taxon>
        <taxon>Cyanobacteriota</taxon>
        <taxon>Cyanophyceae</taxon>
        <taxon>Gomontiellales</taxon>
        <taxon>Chamaesiphonaceae</taxon>
        <taxon>Chamaesiphon</taxon>
    </lineage>
</organism>
<dbReference type="GO" id="GO:0000271">
    <property type="term" value="P:polysaccharide biosynthetic process"/>
    <property type="evidence" value="ECO:0007669"/>
    <property type="project" value="TreeGrafter"/>
</dbReference>
<protein>
    <submittedName>
        <fullName evidence="6">Cys/Met metabolism pyridoxal-phosphate-dependent enzyme</fullName>
    </submittedName>
</protein>
<dbReference type="InterPro" id="IPR015424">
    <property type="entry name" value="PyrdxlP-dep_Trfase"/>
</dbReference>
<gene>
    <name evidence="6" type="ORF">C7B77_09650</name>
</gene>
<dbReference type="CDD" id="cd00616">
    <property type="entry name" value="AHBA_syn"/>
    <property type="match status" value="1"/>
</dbReference>
<dbReference type="InterPro" id="IPR015421">
    <property type="entry name" value="PyrdxlP-dep_Trfase_major"/>
</dbReference>
<evidence type="ECO:0000256" key="4">
    <source>
        <dbReference type="PIRSR" id="PIRSR000390-2"/>
    </source>
</evidence>
<feature type="active site" description="Proton acceptor" evidence="3">
    <location>
        <position position="201"/>
    </location>
</feature>
<dbReference type="PIRSF" id="PIRSF000390">
    <property type="entry name" value="PLP_StrS"/>
    <property type="match status" value="1"/>
</dbReference>
<dbReference type="Gene3D" id="3.90.1150.10">
    <property type="entry name" value="Aspartate Aminotransferase, domain 1"/>
    <property type="match status" value="1"/>
</dbReference>
<proteinExistence type="inferred from homology"/>
<name>A0A2T1GHD5_9CYAN</name>
<keyword evidence="1 4" id="KW-0663">Pyridoxal phosphate</keyword>
<dbReference type="FunFam" id="3.40.640.10:FF:000089">
    <property type="entry name" value="Aminotransferase, DegT/DnrJ/EryC1/StrS family"/>
    <property type="match status" value="1"/>
</dbReference>
<dbReference type="Proteomes" id="UP000238937">
    <property type="component" value="Unassembled WGS sequence"/>
</dbReference>
<comment type="similarity">
    <text evidence="2 5">Belongs to the DegT/DnrJ/EryC1 family.</text>
</comment>
<dbReference type="PANTHER" id="PTHR30244">
    <property type="entry name" value="TRANSAMINASE"/>
    <property type="match status" value="1"/>
</dbReference>
<evidence type="ECO:0000313" key="7">
    <source>
        <dbReference type="Proteomes" id="UP000238937"/>
    </source>
</evidence>
<dbReference type="GO" id="GO:0030170">
    <property type="term" value="F:pyridoxal phosphate binding"/>
    <property type="evidence" value="ECO:0007669"/>
    <property type="project" value="UniProtKB-ARBA"/>
</dbReference>
<accession>A0A2T1GHD5</accession>
<keyword evidence="7" id="KW-1185">Reference proteome</keyword>
<evidence type="ECO:0000256" key="1">
    <source>
        <dbReference type="ARBA" id="ARBA00022898"/>
    </source>
</evidence>
<evidence type="ECO:0000256" key="5">
    <source>
        <dbReference type="RuleBase" id="RU004508"/>
    </source>
</evidence>
<feature type="modified residue" description="N6-(pyridoxal phosphate)lysine" evidence="4">
    <location>
        <position position="201"/>
    </location>
</feature>
<dbReference type="InterPro" id="IPR000653">
    <property type="entry name" value="DegT/StrS_aminotransferase"/>
</dbReference>
<dbReference type="OrthoDB" id="9810913at2"/>
<dbReference type="Pfam" id="PF01041">
    <property type="entry name" value="DegT_DnrJ_EryC1"/>
    <property type="match status" value="1"/>
</dbReference>